<dbReference type="PROSITE" id="PS00675">
    <property type="entry name" value="SIGMA54_INTERACT_1"/>
    <property type="match status" value="1"/>
</dbReference>
<organism evidence="4">
    <name type="scientific">Caldiarchaeum subterraneum</name>
    <dbReference type="NCBI Taxonomy" id="311458"/>
    <lineage>
        <taxon>Archaea</taxon>
        <taxon>Nitrososphaerota</taxon>
        <taxon>Candidatus Caldarchaeales</taxon>
        <taxon>Candidatus Caldarchaeaceae</taxon>
        <taxon>Candidatus Caldarchaeum</taxon>
    </lineage>
</organism>
<dbReference type="Pfam" id="PF06745">
    <property type="entry name" value="ATPase"/>
    <property type="match status" value="1"/>
</dbReference>
<feature type="domain" description="KaiC" evidence="3">
    <location>
        <begin position="7"/>
        <end position="248"/>
    </location>
</feature>
<dbReference type="PANTHER" id="PTHR43637">
    <property type="entry name" value="UPF0273 PROTEIN TM_0370"/>
    <property type="match status" value="1"/>
</dbReference>
<dbReference type="Gene3D" id="3.40.50.300">
    <property type="entry name" value="P-loop containing nucleotide triphosphate hydrolases"/>
    <property type="match status" value="1"/>
</dbReference>
<proteinExistence type="predicted"/>
<sequence>MDATADERLSTGNPMLDRMLGGGFIKGRTYLVTGETGVGKTILALQFLLNGLTRNETCVYVTIDERIEGVLRGAESLGWNFWAFMESGRFIPLELRLYAAEARKYGKESRAFVDAIFNATRGRRFSRLVLDPVSALAQGAKEEFYVREYLREIITMIEERFRVTTLMTTDIPTGSKRMSRFMLEEFLASGVIVLGVRQVGGRLVRTIYVRKMRWSAMDSTMYVFTIEPERGIIIHEPYDEFIKKLNTPVDVHAER</sequence>
<comment type="caution">
    <text evidence="4">The sequence shown here is derived from an EMBL/GenBank/DDBJ whole genome shotgun (WGS) entry which is preliminary data.</text>
</comment>
<keyword evidence="1" id="KW-0547">Nucleotide-binding</keyword>
<gene>
    <name evidence="4" type="ORF">ENM11_00240</name>
</gene>
<protein>
    <submittedName>
        <fullName evidence="4">Recombinase RecA</fullName>
    </submittedName>
</protein>
<keyword evidence="2" id="KW-0067">ATP-binding</keyword>
<dbReference type="SUPFAM" id="SSF52540">
    <property type="entry name" value="P-loop containing nucleoside triphosphate hydrolases"/>
    <property type="match status" value="1"/>
</dbReference>
<dbReference type="InterPro" id="IPR010624">
    <property type="entry name" value="KaiC_dom"/>
</dbReference>
<reference evidence="4" key="1">
    <citation type="journal article" date="2020" name="mSystems">
        <title>Genome- and Community-Level Interaction Insights into Carbon Utilization and Element Cycling Functions of Hydrothermarchaeota in Hydrothermal Sediment.</title>
        <authorList>
            <person name="Zhou Z."/>
            <person name="Liu Y."/>
            <person name="Xu W."/>
            <person name="Pan J."/>
            <person name="Luo Z.H."/>
            <person name="Li M."/>
        </authorList>
    </citation>
    <scope>NUCLEOTIDE SEQUENCE [LARGE SCALE GENOMIC DNA]</scope>
    <source>
        <strain evidence="4">SpSt-1056</strain>
    </source>
</reference>
<dbReference type="InterPro" id="IPR027417">
    <property type="entry name" value="P-loop_NTPase"/>
</dbReference>
<dbReference type="PANTHER" id="PTHR43637:SF1">
    <property type="entry name" value="UPF0273 PROTEIN TM_0370"/>
    <property type="match status" value="1"/>
</dbReference>
<evidence type="ECO:0000256" key="2">
    <source>
        <dbReference type="ARBA" id="ARBA00022840"/>
    </source>
</evidence>
<accession>A0A7C5QPY0</accession>
<name>A0A7C5QPY0_CALS0</name>
<dbReference type="AlphaFoldDB" id="A0A7C5QPY0"/>
<dbReference type="InterPro" id="IPR025662">
    <property type="entry name" value="Sigma_54_int_dom_ATP-bd_1"/>
</dbReference>
<dbReference type="EMBL" id="DRWN01000004">
    <property type="protein sequence ID" value="HHK67573.1"/>
    <property type="molecule type" value="Genomic_DNA"/>
</dbReference>
<dbReference type="InterPro" id="IPR014774">
    <property type="entry name" value="KaiC-like_dom"/>
</dbReference>
<dbReference type="PRINTS" id="PR01874">
    <property type="entry name" value="DNAREPAIRADA"/>
</dbReference>
<evidence type="ECO:0000313" key="4">
    <source>
        <dbReference type="EMBL" id="HHK67573.1"/>
    </source>
</evidence>
<evidence type="ECO:0000256" key="1">
    <source>
        <dbReference type="ARBA" id="ARBA00022741"/>
    </source>
</evidence>
<dbReference type="GO" id="GO:0005524">
    <property type="term" value="F:ATP binding"/>
    <property type="evidence" value="ECO:0007669"/>
    <property type="project" value="UniProtKB-KW"/>
</dbReference>
<dbReference type="PROSITE" id="PS51146">
    <property type="entry name" value="KAIC"/>
    <property type="match status" value="1"/>
</dbReference>
<evidence type="ECO:0000259" key="3">
    <source>
        <dbReference type="PROSITE" id="PS51146"/>
    </source>
</evidence>